<dbReference type="Gene3D" id="3.40.50.150">
    <property type="entry name" value="Vaccinia Virus protein VP39"/>
    <property type="match status" value="1"/>
</dbReference>
<feature type="non-terminal residue" evidence="1">
    <location>
        <position position="101"/>
    </location>
</feature>
<dbReference type="EMBL" id="BARV01009282">
    <property type="protein sequence ID" value="GAI14523.1"/>
    <property type="molecule type" value="Genomic_DNA"/>
</dbReference>
<sequence length="101" mass="11445">MKQDDFQEGIETVYMLPGGKYGRHVKCRNCHLIYVNPIEKGSKINEDYSQRKSVDASIIRESRLRATKSQVELIKRYKKGTNLLDIGCGEGFFLCNASKAG</sequence>
<dbReference type="SUPFAM" id="SSF53335">
    <property type="entry name" value="S-adenosyl-L-methionine-dependent methyltransferases"/>
    <property type="match status" value="1"/>
</dbReference>
<protein>
    <recommendedName>
        <fullName evidence="2">Methyltransferase domain-containing protein</fullName>
    </recommendedName>
</protein>
<gene>
    <name evidence="1" type="ORF">S06H3_18372</name>
</gene>
<comment type="caution">
    <text evidence="1">The sequence shown here is derived from an EMBL/GenBank/DDBJ whole genome shotgun (WGS) entry which is preliminary data.</text>
</comment>
<evidence type="ECO:0008006" key="2">
    <source>
        <dbReference type="Google" id="ProtNLM"/>
    </source>
</evidence>
<name>X1L6C7_9ZZZZ</name>
<dbReference type="InterPro" id="IPR029063">
    <property type="entry name" value="SAM-dependent_MTases_sf"/>
</dbReference>
<organism evidence="1">
    <name type="scientific">marine sediment metagenome</name>
    <dbReference type="NCBI Taxonomy" id="412755"/>
    <lineage>
        <taxon>unclassified sequences</taxon>
        <taxon>metagenomes</taxon>
        <taxon>ecological metagenomes</taxon>
    </lineage>
</organism>
<accession>X1L6C7</accession>
<dbReference type="AlphaFoldDB" id="X1L6C7"/>
<evidence type="ECO:0000313" key="1">
    <source>
        <dbReference type="EMBL" id="GAI14523.1"/>
    </source>
</evidence>
<reference evidence="1" key="1">
    <citation type="journal article" date="2014" name="Front. Microbiol.">
        <title>High frequency of phylogenetically diverse reductive dehalogenase-homologous genes in deep subseafloor sedimentary metagenomes.</title>
        <authorList>
            <person name="Kawai M."/>
            <person name="Futagami T."/>
            <person name="Toyoda A."/>
            <person name="Takaki Y."/>
            <person name="Nishi S."/>
            <person name="Hori S."/>
            <person name="Arai W."/>
            <person name="Tsubouchi T."/>
            <person name="Morono Y."/>
            <person name="Uchiyama I."/>
            <person name="Ito T."/>
            <person name="Fujiyama A."/>
            <person name="Inagaki F."/>
            <person name="Takami H."/>
        </authorList>
    </citation>
    <scope>NUCLEOTIDE SEQUENCE</scope>
    <source>
        <strain evidence="1">Expedition CK06-06</strain>
    </source>
</reference>
<proteinExistence type="predicted"/>